<protein>
    <recommendedName>
        <fullName evidence="5">Snurportin-1</fullName>
    </recommendedName>
</protein>
<evidence type="ECO:0000313" key="12">
    <source>
        <dbReference type="EMBL" id="KAG8459582.1"/>
    </source>
</evidence>
<dbReference type="OrthoDB" id="10003593at2759"/>
<dbReference type="InterPro" id="IPR047857">
    <property type="entry name" value="Snurportin1_C"/>
</dbReference>
<dbReference type="CDD" id="cd09232">
    <property type="entry name" value="Snurportin-1_C"/>
    <property type="match status" value="1"/>
</dbReference>
<organism evidence="12 13">
    <name type="scientific">Diacronema lutheri</name>
    <name type="common">Unicellular marine alga</name>
    <name type="synonym">Monochrysis lutheri</name>
    <dbReference type="NCBI Taxonomy" id="2081491"/>
    <lineage>
        <taxon>Eukaryota</taxon>
        <taxon>Haptista</taxon>
        <taxon>Haptophyta</taxon>
        <taxon>Pavlovophyceae</taxon>
        <taxon>Pavlovales</taxon>
        <taxon>Pavlovaceae</taxon>
        <taxon>Diacronema</taxon>
    </lineage>
</organism>
<accession>A0A8J5XAB0</accession>
<feature type="domain" description="Snurportin-1 m3G cap-binding" evidence="11">
    <location>
        <begin position="107"/>
        <end position="286"/>
    </location>
</feature>
<name>A0A8J5XAB0_DIALT</name>
<feature type="region of interest" description="Disordered" evidence="10">
    <location>
        <begin position="356"/>
        <end position="389"/>
    </location>
</feature>
<dbReference type="PANTHER" id="PTHR13403">
    <property type="entry name" value="SNURPORTIN1 RNUT1 PROTEIN RNA, U TRANSPORTER 1"/>
    <property type="match status" value="1"/>
</dbReference>
<evidence type="ECO:0000256" key="3">
    <source>
        <dbReference type="ARBA" id="ARBA00004496"/>
    </source>
</evidence>
<dbReference type="GO" id="GO:0005737">
    <property type="term" value="C:cytoplasm"/>
    <property type="evidence" value="ECO:0007669"/>
    <property type="project" value="UniProtKB-SubCell"/>
</dbReference>
<comment type="function">
    <text evidence="1">Functions as an U snRNP-specific nuclear import adapter. Involved in the trimethylguanosine (m3G)-cap-dependent nuclear import of U snRNPs. Binds specifically to the terminal m3G-cap U snRNAs.</text>
</comment>
<evidence type="ECO:0000256" key="7">
    <source>
        <dbReference type="ARBA" id="ARBA00022490"/>
    </source>
</evidence>
<dbReference type="Gene3D" id="3.30.470.30">
    <property type="entry name" value="DNA ligase/mRNA capping enzyme"/>
    <property type="match status" value="1"/>
</dbReference>
<keyword evidence="9" id="KW-0539">Nucleus</keyword>
<dbReference type="Proteomes" id="UP000751190">
    <property type="component" value="Unassembled WGS sequence"/>
</dbReference>
<dbReference type="GO" id="GO:0003723">
    <property type="term" value="F:RNA binding"/>
    <property type="evidence" value="ECO:0007669"/>
    <property type="project" value="UniProtKB-KW"/>
</dbReference>
<reference evidence="12" key="1">
    <citation type="submission" date="2021-05" db="EMBL/GenBank/DDBJ databases">
        <title>The genome of the haptophyte Pavlova lutheri (Diacronema luteri, Pavlovales) - a model for lipid biosynthesis in eukaryotic algae.</title>
        <authorList>
            <person name="Hulatt C.J."/>
            <person name="Posewitz M.C."/>
        </authorList>
    </citation>
    <scope>NUCLEOTIDE SEQUENCE</scope>
    <source>
        <strain evidence="12">NIVA-4/92</strain>
    </source>
</reference>
<sequence>MADVNELVGRVGGLKAHNAREDDAGRRREARLRAQRGGRRDIVALARGLVGVPMEEDDEADRSGDEGGCGRVGEPRPRVVAMHEGGVQGETTGVDLRSAKATHANALMLPEWMAEVPEDLARSWMVLPRPAGQRCLVVSARGQTTARRRNGAVLAHFPSALPGGRRASAREQRGAGGARAFCVLDCIFDPSAKVYHVVDVMVWRGYLLYDCHAAFRLFWAHAKLGEVDATVASRTNPCAFLPLPYYAVSRESLAQLYAAEWPYARDGLLFVHRETVYEPGATPLVLLWTDAKCSARFFNYDSDAARARAPAGGQADAWRHEAREAAITYDELLAAVAASEASLDDTMAADAALASLSRGAPAPHPSGRRPDAAPANGGCRRAHDRRSLA</sequence>
<dbReference type="GO" id="GO:0061015">
    <property type="term" value="P:snRNA import into nucleus"/>
    <property type="evidence" value="ECO:0007669"/>
    <property type="project" value="InterPro"/>
</dbReference>
<keyword evidence="8" id="KW-0694">RNA-binding</keyword>
<evidence type="ECO:0000256" key="6">
    <source>
        <dbReference type="ARBA" id="ARBA00022448"/>
    </source>
</evidence>
<comment type="caution">
    <text evidence="12">The sequence shown here is derived from an EMBL/GenBank/DDBJ whole genome shotgun (WGS) entry which is preliminary data.</text>
</comment>
<evidence type="ECO:0000256" key="5">
    <source>
        <dbReference type="ARBA" id="ARBA00016034"/>
    </source>
</evidence>
<evidence type="ECO:0000256" key="8">
    <source>
        <dbReference type="ARBA" id="ARBA00022884"/>
    </source>
</evidence>
<evidence type="ECO:0000259" key="11">
    <source>
        <dbReference type="Pfam" id="PF21974"/>
    </source>
</evidence>
<dbReference type="Pfam" id="PF21974">
    <property type="entry name" value="SPN1_m3Gcap_bd"/>
    <property type="match status" value="1"/>
</dbReference>
<evidence type="ECO:0000256" key="1">
    <source>
        <dbReference type="ARBA" id="ARBA00003975"/>
    </source>
</evidence>
<proteinExistence type="inferred from homology"/>
<gene>
    <name evidence="12" type="ORF">KFE25_000938</name>
</gene>
<evidence type="ECO:0000313" key="13">
    <source>
        <dbReference type="Proteomes" id="UP000751190"/>
    </source>
</evidence>
<comment type="subcellular location">
    <subcellularLocation>
        <location evidence="3">Cytoplasm</location>
    </subcellularLocation>
    <subcellularLocation>
        <location evidence="2">Nucleus</location>
    </subcellularLocation>
</comment>
<comment type="similarity">
    <text evidence="4">Belongs to the snurportin family.</text>
</comment>
<dbReference type="PANTHER" id="PTHR13403:SF6">
    <property type="entry name" value="SNURPORTIN-1"/>
    <property type="match status" value="1"/>
</dbReference>
<dbReference type="GO" id="GO:0005634">
    <property type="term" value="C:nucleus"/>
    <property type="evidence" value="ECO:0007669"/>
    <property type="project" value="UniProtKB-SubCell"/>
</dbReference>
<dbReference type="SUPFAM" id="SSF56091">
    <property type="entry name" value="DNA ligase/mRNA capping enzyme, catalytic domain"/>
    <property type="match status" value="1"/>
</dbReference>
<evidence type="ECO:0000256" key="10">
    <source>
        <dbReference type="SAM" id="MobiDB-lite"/>
    </source>
</evidence>
<keyword evidence="13" id="KW-1185">Reference proteome</keyword>
<feature type="compositionally biased region" description="Basic residues" evidence="10">
    <location>
        <begin position="380"/>
        <end position="389"/>
    </location>
</feature>
<dbReference type="AlphaFoldDB" id="A0A8J5XAB0"/>
<evidence type="ECO:0000256" key="4">
    <source>
        <dbReference type="ARBA" id="ARBA00007540"/>
    </source>
</evidence>
<evidence type="ECO:0000256" key="9">
    <source>
        <dbReference type="ARBA" id="ARBA00023242"/>
    </source>
</evidence>
<dbReference type="EMBL" id="JAGTXO010000039">
    <property type="protein sequence ID" value="KAG8459582.1"/>
    <property type="molecule type" value="Genomic_DNA"/>
</dbReference>
<keyword evidence="7" id="KW-0963">Cytoplasm</keyword>
<dbReference type="InterPro" id="IPR017336">
    <property type="entry name" value="Snurportin-1"/>
</dbReference>
<keyword evidence="6" id="KW-0813">Transport</keyword>
<feature type="region of interest" description="Disordered" evidence="10">
    <location>
        <begin position="53"/>
        <end position="76"/>
    </location>
</feature>
<evidence type="ECO:0000256" key="2">
    <source>
        <dbReference type="ARBA" id="ARBA00004123"/>
    </source>
</evidence>